<protein>
    <submittedName>
        <fullName evidence="2">Uncharacterized protein</fullName>
    </submittedName>
</protein>
<sequence length="120" mass="13403">MGKIVQRFFLYVGIALAVLAVFAAVIVLSKGAKLPSGWLALGVFTFCLFWITIRQSRAYWSRPGFWLATAGLLVVHLLLFIAILGGYPQWRGIWFVPVIIAEGGLFGAILYLLFGERKRQ</sequence>
<dbReference type="EMBL" id="JACPNR010000002">
    <property type="protein sequence ID" value="MBI2677296.1"/>
    <property type="molecule type" value="Genomic_DNA"/>
</dbReference>
<evidence type="ECO:0000256" key="1">
    <source>
        <dbReference type="SAM" id="Phobius"/>
    </source>
</evidence>
<feature type="transmembrane region" description="Helical" evidence="1">
    <location>
        <begin position="93"/>
        <end position="114"/>
    </location>
</feature>
<evidence type="ECO:0000313" key="2">
    <source>
        <dbReference type="EMBL" id="MBI2677296.1"/>
    </source>
</evidence>
<keyword evidence="1" id="KW-0472">Membrane</keyword>
<feature type="transmembrane region" description="Helical" evidence="1">
    <location>
        <begin position="35"/>
        <end position="53"/>
    </location>
</feature>
<reference evidence="2" key="1">
    <citation type="submission" date="2020-07" db="EMBL/GenBank/DDBJ databases">
        <title>Huge and variable diversity of episymbiotic CPR bacteria and DPANN archaea in groundwater ecosystems.</title>
        <authorList>
            <person name="He C.Y."/>
            <person name="Keren R."/>
            <person name="Whittaker M."/>
            <person name="Farag I.F."/>
            <person name="Doudna J."/>
            <person name="Cate J.H.D."/>
            <person name="Banfield J.F."/>
        </authorList>
    </citation>
    <scope>NUCLEOTIDE SEQUENCE</scope>
    <source>
        <strain evidence="2">NC_groundwater_580_Pr5_B-0.1um_64_19</strain>
    </source>
</reference>
<dbReference type="Proteomes" id="UP000779809">
    <property type="component" value="Unassembled WGS sequence"/>
</dbReference>
<organism evidence="2 3">
    <name type="scientific">Candidatus Korobacter versatilis</name>
    <dbReference type="NCBI Taxonomy" id="658062"/>
    <lineage>
        <taxon>Bacteria</taxon>
        <taxon>Pseudomonadati</taxon>
        <taxon>Acidobacteriota</taxon>
        <taxon>Terriglobia</taxon>
        <taxon>Terriglobales</taxon>
        <taxon>Candidatus Korobacteraceae</taxon>
        <taxon>Candidatus Korobacter</taxon>
    </lineage>
</organism>
<keyword evidence="1" id="KW-0812">Transmembrane</keyword>
<gene>
    <name evidence="2" type="ORF">HYX28_00785</name>
</gene>
<dbReference type="AlphaFoldDB" id="A0A932A6Y3"/>
<comment type="caution">
    <text evidence="2">The sequence shown here is derived from an EMBL/GenBank/DDBJ whole genome shotgun (WGS) entry which is preliminary data.</text>
</comment>
<evidence type="ECO:0000313" key="3">
    <source>
        <dbReference type="Proteomes" id="UP000779809"/>
    </source>
</evidence>
<feature type="transmembrane region" description="Helical" evidence="1">
    <location>
        <begin position="65"/>
        <end position="87"/>
    </location>
</feature>
<accession>A0A932A6Y3</accession>
<name>A0A932A6Y3_9BACT</name>
<proteinExistence type="predicted"/>
<keyword evidence="1" id="KW-1133">Transmembrane helix</keyword>
<feature type="transmembrane region" description="Helical" evidence="1">
    <location>
        <begin position="9"/>
        <end position="29"/>
    </location>
</feature>